<feature type="domain" description="Alanine dehydrogenase/pyridine nucleotide transhydrogenase N-terminal" evidence="6">
    <location>
        <begin position="5"/>
        <end position="137"/>
    </location>
</feature>
<evidence type="ECO:0000256" key="5">
    <source>
        <dbReference type="PIRSR" id="PIRSR018250-3"/>
    </source>
</evidence>
<dbReference type="InterPro" id="IPR051168">
    <property type="entry name" value="AASS"/>
</dbReference>
<keyword evidence="3 5" id="KW-0520">NAD</keyword>
<feature type="binding site" evidence="5">
    <location>
        <begin position="187"/>
        <end position="188"/>
    </location>
    <ligand>
        <name>NAD(+)</name>
        <dbReference type="ChEBI" id="CHEBI:57540"/>
    </ligand>
</feature>
<evidence type="ECO:0000313" key="7">
    <source>
        <dbReference type="EMBL" id="TDW96565.1"/>
    </source>
</evidence>
<dbReference type="InterPro" id="IPR027281">
    <property type="entry name" value="Lys1"/>
</dbReference>
<dbReference type="EMBL" id="SODV01000002">
    <property type="protein sequence ID" value="TDW96565.1"/>
    <property type="molecule type" value="Genomic_DNA"/>
</dbReference>
<dbReference type="InterPro" id="IPR007886">
    <property type="entry name" value="AlaDH/PNT_N"/>
</dbReference>
<protein>
    <submittedName>
        <fullName evidence="7">Alanine dehydrogenase</fullName>
    </submittedName>
</protein>
<feature type="active site" description="Proton donor" evidence="4">
    <location>
        <position position="91"/>
    </location>
</feature>
<proteinExistence type="inferred from homology"/>
<dbReference type="AlphaFoldDB" id="A0A4R8DGF5"/>
<evidence type="ECO:0000256" key="2">
    <source>
        <dbReference type="ARBA" id="ARBA00023002"/>
    </source>
</evidence>
<name>A0A4R8DGF5_9BACT</name>
<evidence type="ECO:0000256" key="4">
    <source>
        <dbReference type="PIRSR" id="PIRSR018250-1"/>
    </source>
</evidence>
<dbReference type="GO" id="GO:0019878">
    <property type="term" value="P:lysine biosynthetic process via aminoadipic acid"/>
    <property type="evidence" value="ECO:0007669"/>
    <property type="project" value="TreeGrafter"/>
</dbReference>
<keyword evidence="8" id="KW-1185">Reference proteome</keyword>
<feature type="binding site" evidence="5">
    <location>
        <position position="227"/>
    </location>
    <ligand>
        <name>NAD(+)</name>
        <dbReference type="ChEBI" id="CHEBI:57540"/>
    </ligand>
</feature>
<sequence length="400" mass="45310">MLTIGLIKEGKVPADNRVAFTPHQCQWLQEQYPDLRIVVQSCPTRCFSDREYQAAGIKVQDNLEEADILLGIKEVPKELLIPGKTYFFFSHTKKKQAGNQALFRAILREKITLIDYECLTHEDGQRILGFGFFAGVVGAHNGIMAYGRRTGAFALGRVYQSKHFKGLIHTYFELRLPPLKVAVTGTGRVSSGVLEIMNLMGIKEVEPEEYLRRNYAYPVFAHLRGQDLYKHKLTGGYSRESFHLQPGEYACLFEPYLAQTDVLMNGIYWSADIPPLFMMEDMRKADFRIATIADITNDLKGSIPCNIGDSTMEDPVYGVDKQTGQKTAPYLQGSVDVMAVGNLPNELPRDASQYFGEQFIKFVLPELWKVRSDLLKRATMVREGQLTEGFRYLEDYAGLT</sequence>
<feature type="binding site" evidence="5">
    <location>
        <position position="268"/>
    </location>
    <ligand>
        <name>NAD(+)</name>
        <dbReference type="ChEBI" id="CHEBI:57540"/>
    </ligand>
</feature>
<reference evidence="7 8" key="1">
    <citation type="submission" date="2019-03" db="EMBL/GenBank/DDBJ databases">
        <title>Genomic Encyclopedia of Type Strains, Phase IV (KMG-IV): sequencing the most valuable type-strain genomes for metagenomic binning, comparative biology and taxonomic classification.</title>
        <authorList>
            <person name="Goeker M."/>
        </authorList>
    </citation>
    <scope>NUCLEOTIDE SEQUENCE [LARGE SCALE GENOMIC DNA]</scope>
    <source>
        <strain evidence="7 8">DSM 100059</strain>
    </source>
</reference>
<dbReference type="SMART" id="SM01003">
    <property type="entry name" value="AlaDh_PNT_N"/>
    <property type="match status" value="1"/>
</dbReference>
<gene>
    <name evidence="7" type="ORF">EDB95_4396</name>
</gene>
<comment type="similarity">
    <text evidence="1">Belongs to the AlaDH/PNT family.</text>
</comment>
<dbReference type="OrthoDB" id="1141481at2"/>
<dbReference type="PANTHER" id="PTHR11133">
    <property type="entry name" value="SACCHAROPINE DEHYDROGENASE"/>
    <property type="match status" value="1"/>
</dbReference>
<evidence type="ECO:0000259" key="6">
    <source>
        <dbReference type="SMART" id="SM01003"/>
    </source>
</evidence>
<dbReference type="SUPFAM" id="SSF52283">
    <property type="entry name" value="Formate/glycerate dehydrogenase catalytic domain-like"/>
    <property type="match status" value="1"/>
</dbReference>
<organism evidence="7 8">
    <name type="scientific">Dinghuibacter silviterrae</name>
    <dbReference type="NCBI Taxonomy" id="1539049"/>
    <lineage>
        <taxon>Bacteria</taxon>
        <taxon>Pseudomonadati</taxon>
        <taxon>Bacteroidota</taxon>
        <taxon>Chitinophagia</taxon>
        <taxon>Chitinophagales</taxon>
        <taxon>Chitinophagaceae</taxon>
        <taxon>Dinghuibacter</taxon>
    </lineage>
</organism>
<accession>A0A4R8DGF5</accession>
<evidence type="ECO:0000313" key="8">
    <source>
        <dbReference type="Proteomes" id="UP000294498"/>
    </source>
</evidence>
<keyword evidence="2" id="KW-0560">Oxidoreductase</keyword>
<dbReference type="Gene3D" id="3.40.50.720">
    <property type="entry name" value="NAD(P)-binding Rossmann-like Domain"/>
    <property type="match status" value="2"/>
</dbReference>
<comment type="caution">
    <text evidence="7">The sequence shown here is derived from an EMBL/GenBank/DDBJ whole genome shotgun (WGS) entry which is preliminary data.</text>
</comment>
<evidence type="ECO:0000256" key="1">
    <source>
        <dbReference type="ARBA" id="ARBA00005689"/>
    </source>
</evidence>
<dbReference type="Proteomes" id="UP000294498">
    <property type="component" value="Unassembled WGS sequence"/>
</dbReference>
<dbReference type="RefSeq" id="WP_133997220.1">
    <property type="nucleotide sequence ID" value="NZ_SODV01000002.1"/>
</dbReference>
<dbReference type="GO" id="GO:0005737">
    <property type="term" value="C:cytoplasm"/>
    <property type="evidence" value="ECO:0007669"/>
    <property type="project" value="TreeGrafter"/>
</dbReference>
<feature type="active site" description="Proton acceptor" evidence="4">
    <location>
        <position position="73"/>
    </location>
</feature>
<dbReference type="Pfam" id="PF05222">
    <property type="entry name" value="AlaDh_PNT_N"/>
    <property type="match status" value="1"/>
</dbReference>
<dbReference type="PIRSF" id="PIRSF018250">
    <property type="entry name" value="Saccharopine_DH_Lys"/>
    <property type="match status" value="1"/>
</dbReference>
<dbReference type="CDD" id="cd05199">
    <property type="entry name" value="SDH_like"/>
    <property type="match status" value="1"/>
</dbReference>
<dbReference type="GO" id="GO:0004754">
    <property type="term" value="F:saccharopine dehydrogenase (NAD+, L-lysine-forming) activity"/>
    <property type="evidence" value="ECO:0007669"/>
    <property type="project" value="InterPro"/>
</dbReference>
<dbReference type="PANTHER" id="PTHR11133:SF23">
    <property type="entry name" value="SACCHAROPINE DEHYDROGENASE [NAD(+), L-LYSINE-FORMING]"/>
    <property type="match status" value="1"/>
</dbReference>
<evidence type="ECO:0000256" key="3">
    <source>
        <dbReference type="ARBA" id="ARBA00023027"/>
    </source>
</evidence>